<keyword evidence="2" id="KW-1185">Reference proteome</keyword>
<accession>A0A511YGR4</accession>
<comment type="caution">
    <text evidence="1">The sequence shown here is derived from an EMBL/GenBank/DDBJ whole genome shotgun (WGS) entry which is preliminary data.</text>
</comment>
<proteinExistence type="predicted"/>
<evidence type="ECO:0000313" key="2">
    <source>
        <dbReference type="Proteomes" id="UP000321863"/>
    </source>
</evidence>
<dbReference type="AlphaFoldDB" id="A0A511YGR4"/>
<dbReference type="InterPro" id="IPR005901">
    <property type="entry name" value="GLPGLI"/>
</dbReference>
<dbReference type="Pfam" id="PF09697">
    <property type="entry name" value="Porph_ging"/>
    <property type="match status" value="1"/>
</dbReference>
<evidence type="ECO:0000313" key="1">
    <source>
        <dbReference type="EMBL" id="GEN74402.1"/>
    </source>
</evidence>
<reference evidence="1 2" key="1">
    <citation type="submission" date="2019-07" db="EMBL/GenBank/DDBJ databases">
        <title>Whole genome shotgun sequence of Chryseobacterium hagamense NBRC 105253.</title>
        <authorList>
            <person name="Hosoyama A."/>
            <person name="Uohara A."/>
            <person name="Ohji S."/>
            <person name="Ichikawa N."/>
        </authorList>
    </citation>
    <scope>NUCLEOTIDE SEQUENCE [LARGE SCALE GENOMIC DNA]</scope>
    <source>
        <strain evidence="1 2">NBRC 105253</strain>
    </source>
</reference>
<gene>
    <name evidence="1" type="ORF">CHA01nite_01420</name>
</gene>
<protein>
    <recommendedName>
        <fullName evidence="3">GLPGLI family protein</fullName>
    </recommendedName>
</protein>
<organism evidence="1 2">
    <name type="scientific">Chryseobacterium hagamense</name>
    <dbReference type="NCBI Taxonomy" id="395935"/>
    <lineage>
        <taxon>Bacteria</taxon>
        <taxon>Pseudomonadati</taxon>
        <taxon>Bacteroidota</taxon>
        <taxon>Flavobacteriia</taxon>
        <taxon>Flavobacteriales</taxon>
        <taxon>Weeksellaceae</taxon>
        <taxon>Chryseobacterium group</taxon>
        <taxon>Chryseobacterium</taxon>
    </lineage>
</organism>
<name>A0A511YGR4_9FLAO</name>
<dbReference type="RefSeq" id="WP_228458305.1">
    <property type="nucleotide sequence ID" value="NZ_BJYJ01000001.1"/>
</dbReference>
<sequence>MYILKNLETREIQKIIFTNFFNDKYSILIDEKLDWKILPDKKKIADLDCQMATVNYGGQNWTAWFTQSLPVPESPYVFNGLPGLIVNISDSQSDYSFSLIKTKEFKKDNLFAVRKVQVISWKDFQKIKTDYYSDPFAEIKARNMKVQSGDEKGNPVPKDLNKLTKQLKKQIRENNNPIELNHKVNYE</sequence>
<dbReference type="EMBL" id="BJYJ01000001">
    <property type="protein sequence ID" value="GEN74402.1"/>
    <property type="molecule type" value="Genomic_DNA"/>
</dbReference>
<dbReference type="Proteomes" id="UP000321863">
    <property type="component" value="Unassembled WGS sequence"/>
</dbReference>
<dbReference type="NCBIfam" id="TIGR01200">
    <property type="entry name" value="GLPGLI"/>
    <property type="match status" value="1"/>
</dbReference>
<evidence type="ECO:0008006" key="3">
    <source>
        <dbReference type="Google" id="ProtNLM"/>
    </source>
</evidence>